<evidence type="ECO:0000313" key="1">
    <source>
        <dbReference type="EMBL" id="KAK2080943.1"/>
    </source>
</evidence>
<comment type="caution">
    <text evidence="1">The sequence shown here is derived from an EMBL/GenBank/DDBJ whole genome shotgun (WGS) entry which is preliminary data.</text>
</comment>
<reference evidence="1" key="1">
    <citation type="submission" date="2021-01" db="EMBL/GenBank/DDBJ databases">
        <authorList>
            <person name="Eckstrom K.M.E."/>
        </authorList>
    </citation>
    <scope>NUCLEOTIDE SEQUENCE</scope>
    <source>
        <strain evidence="1">UVCC 0001</strain>
    </source>
</reference>
<sequence>MNSLIQAALHDALSTLKSRPAHAAALSSTRELALATTVPSLAACLAELAALDAAGTGLLVDVSRSLRLAPGETLESKLCGALRNGLAAGSAKGACHALRSEE</sequence>
<keyword evidence="2" id="KW-1185">Reference proteome</keyword>
<gene>
    <name evidence="1" type="ORF">QBZ16_000797</name>
</gene>
<proteinExistence type="predicted"/>
<dbReference type="Proteomes" id="UP001255856">
    <property type="component" value="Unassembled WGS sequence"/>
</dbReference>
<protein>
    <submittedName>
        <fullName evidence="1">Uncharacterized protein</fullName>
    </submittedName>
</protein>
<accession>A0AAD9MN91</accession>
<organism evidence="1 2">
    <name type="scientific">Prototheca wickerhamii</name>
    <dbReference type="NCBI Taxonomy" id="3111"/>
    <lineage>
        <taxon>Eukaryota</taxon>
        <taxon>Viridiplantae</taxon>
        <taxon>Chlorophyta</taxon>
        <taxon>core chlorophytes</taxon>
        <taxon>Trebouxiophyceae</taxon>
        <taxon>Chlorellales</taxon>
        <taxon>Chlorellaceae</taxon>
        <taxon>Prototheca</taxon>
    </lineage>
</organism>
<name>A0AAD9MN91_PROWI</name>
<dbReference type="AlphaFoldDB" id="A0AAD9MN91"/>
<evidence type="ECO:0000313" key="2">
    <source>
        <dbReference type="Proteomes" id="UP001255856"/>
    </source>
</evidence>
<dbReference type="EMBL" id="JASFZW010000001">
    <property type="protein sequence ID" value="KAK2080943.1"/>
    <property type="molecule type" value="Genomic_DNA"/>
</dbReference>